<reference evidence="1 2" key="1">
    <citation type="journal article" date="2023" name="Plants (Basel)">
        <title>Bridging the Gap: Combining Genomics and Transcriptomics Approaches to Understand Stylosanthes scabra, an Orphan Legume from the Brazilian Caatinga.</title>
        <authorList>
            <person name="Ferreira-Neto J.R.C."/>
            <person name="da Silva M.D."/>
            <person name="Binneck E."/>
            <person name="de Melo N.F."/>
            <person name="da Silva R.H."/>
            <person name="de Melo A.L.T.M."/>
            <person name="Pandolfi V."/>
            <person name="Bustamante F.O."/>
            <person name="Brasileiro-Vidal A.C."/>
            <person name="Benko-Iseppon A.M."/>
        </authorList>
    </citation>
    <scope>NUCLEOTIDE SEQUENCE [LARGE SCALE GENOMIC DNA]</scope>
    <source>
        <tissue evidence="1">Leaves</tissue>
    </source>
</reference>
<comment type="caution">
    <text evidence="1">The sequence shown here is derived from an EMBL/GenBank/DDBJ whole genome shotgun (WGS) entry which is preliminary data.</text>
</comment>
<dbReference type="PANTHER" id="PTHR46087">
    <property type="entry name" value="PUTATIVE, EXPRESSED-RELATED"/>
    <property type="match status" value="1"/>
</dbReference>
<dbReference type="Proteomes" id="UP001341840">
    <property type="component" value="Unassembled WGS sequence"/>
</dbReference>
<dbReference type="EMBL" id="JASCZI010002353">
    <property type="protein sequence ID" value="MED6116113.1"/>
    <property type="molecule type" value="Genomic_DNA"/>
</dbReference>
<dbReference type="PANTHER" id="PTHR46087:SF11">
    <property type="entry name" value="PROTEIN SEMI-ROLLED LEAF 2"/>
    <property type="match status" value="1"/>
</dbReference>
<evidence type="ECO:0000313" key="1">
    <source>
        <dbReference type="EMBL" id="MED6116113.1"/>
    </source>
</evidence>
<sequence>MLMFAHKLYQIQDLNDMFTSLAISEALEVAGQVAGIVVSTSPLPYSAMANQYDAIGTGTRKKLSNWLKYDYSKVVDKPLLRVSDNSNRDSLVMKLPPASPFDNFLIAAGR</sequence>
<gene>
    <name evidence="1" type="ORF">PIB30_097041</name>
</gene>
<protein>
    <submittedName>
        <fullName evidence="1">Uncharacterized protein</fullName>
    </submittedName>
</protein>
<name>A0ABU6QX17_9FABA</name>
<dbReference type="InterPro" id="IPR055296">
    <property type="entry name" value="SRL2-like"/>
</dbReference>
<organism evidence="1 2">
    <name type="scientific">Stylosanthes scabra</name>
    <dbReference type="NCBI Taxonomy" id="79078"/>
    <lineage>
        <taxon>Eukaryota</taxon>
        <taxon>Viridiplantae</taxon>
        <taxon>Streptophyta</taxon>
        <taxon>Embryophyta</taxon>
        <taxon>Tracheophyta</taxon>
        <taxon>Spermatophyta</taxon>
        <taxon>Magnoliopsida</taxon>
        <taxon>eudicotyledons</taxon>
        <taxon>Gunneridae</taxon>
        <taxon>Pentapetalae</taxon>
        <taxon>rosids</taxon>
        <taxon>fabids</taxon>
        <taxon>Fabales</taxon>
        <taxon>Fabaceae</taxon>
        <taxon>Papilionoideae</taxon>
        <taxon>50 kb inversion clade</taxon>
        <taxon>dalbergioids sensu lato</taxon>
        <taxon>Dalbergieae</taxon>
        <taxon>Pterocarpus clade</taxon>
        <taxon>Stylosanthes</taxon>
    </lineage>
</organism>
<evidence type="ECO:0000313" key="2">
    <source>
        <dbReference type="Proteomes" id="UP001341840"/>
    </source>
</evidence>
<proteinExistence type="predicted"/>
<accession>A0ABU6QX17</accession>
<keyword evidence="2" id="KW-1185">Reference proteome</keyword>